<dbReference type="EMBL" id="LGUV01000001">
    <property type="protein sequence ID" value="KOG57932.1"/>
    <property type="molecule type" value="Genomic_DNA"/>
</dbReference>
<feature type="transmembrane region" description="Helical" evidence="6">
    <location>
        <begin position="239"/>
        <end position="257"/>
    </location>
</feature>
<feature type="transmembrane region" description="Helical" evidence="6">
    <location>
        <begin position="157"/>
        <end position="178"/>
    </location>
</feature>
<comment type="caution">
    <text evidence="8">The sequence shown here is derived from an EMBL/GenBank/DDBJ whole genome shotgun (WGS) entry which is preliminary data.</text>
</comment>
<dbReference type="OrthoDB" id="4137374at2"/>
<evidence type="ECO:0000256" key="3">
    <source>
        <dbReference type="ARBA" id="ARBA00022692"/>
    </source>
</evidence>
<evidence type="ECO:0000256" key="4">
    <source>
        <dbReference type="ARBA" id="ARBA00022989"/>
    </source>
</evidence>
<evidence type="ECO:0000313" key="9">
    <source>
        <dbReference type="Proteomes" id="UP000037084"/>
    </source>
</evidence>
<evidence type="ECO:0000256" key="2">
    <source>
        <dbReference type="ARBA" id="ARBA00022475"/>
    </source>
</evidence>
<feature type="domain" description="MASE1" evidence="7">
    <location>
        <begin position="18"/>
        <end position="293"/>
    </location>
</feature>
<evidence type="ECO:0000256" key="5">
    <source>
        <dbReference type="ARBA" id="ARBA00023136"/>
    </source>
</evidence>
<reference evidence="9" key="1">
    <citation type="submission" date="2015-07" db="EMBL/GenBank/DDBJ databases">
        <authorList>
            <consortium name="Consortium for Microbial Forensics and Genomics (microFORGE)"/>
            <person name="Knight B.M."/>
            <person name="Roberts D.P."/>
            <person name="Lin D."/>
            <person name="Hari K."/>
            <person name="Fletcher J."/>
            <person name="Melcher U."/>
            <person name="Blagden T."/>
            <person name="Winegar R.A."/>
        </authorList>
    </citation>
    <scope>NUCLEOTIDE SEQUENCE [LARGE SCALE GENOMIC DNA]</scope>
    <source>
        <strain evidence="9">NRRL B-1447</strain>
    </source>
</reference>
<comment type="subcellular location">
    <subcellularLocation>
        <location evidence="1">Cell membrane</location>
        <topology evidence="1">Multi-pass membrane protein</topology>
    </subcellularLocation>
</comment>
<dbReference type="Pfam" id="PF05231">
    <property type="entry name" value="MASE1"/>
    <property type="match status" value="1"/>
</dbReference>
<feature type="transmembrane region" description="Helical" evidence="6">
    <location>
        <begin position="269"/>
        <end position="289"/>
    </location>
</feature>
<dbReference type="AlphaFoldDB" id="A0A0L8N5L2"/>
<evidence type="ECO:0000256" key="6">
    <source>
        <dbReference type="SAM" id="Phobius"/>
    </source>
</evidence>
<sequence length="326" mass="34936">MVRTEGWRRLPAALLPILAVALAYYAGGLIGLYQRVVVGGAEVTPLWLPTGVAVTALLWLGLRAWPGIALGTYLTIERLTDFDPPGLIIVAGNVLAPVCAYLMLRKAGFRTELDRLRDALALVFLGGLWPMLISATIGTWTLVLTGDLQMSQFWPVWTAWWAGDAMGVLVLTPLLLVLRRVVAARRPLDGYRAAEAAALAITVVVVTLVATRSSLSLLFLVFPVIIWAAVRFQLAGSAPVTLLVSVLAISAATDHAGPFADHSLLEVMINLQGLNGAAALTGLLLAALVTEQNNVRLKIEQVCEDLAELVEHLAPGTSDRWTEPDG</sequence>
<dbReference type="InterPro" id="IPR007895">
    <property type="entry name" value="MASE1"/>
</dbReference>
<evidence type="ECO:0000313" key="8">
    <source>
        <dbReference type="EMBL" id="KOG57932.1"/>
    </source>
</evidence>
<dbReference type="RefSeq" id="WP_053167176.1">
    <property type="nucleotide sequence ID" value="NZ_LGUV01000001.1"/>
</dbReference>
<dbReference type="GO" id="GO:0005886">
    <property type="term" value="C:plasma membrane"/>
    <property type="evidence" value="ECO:0007669"/>
    <property type="project" value="UniProtKB-SubCell"/>
</dbReference>
<feature type="transmembrane region" description="Helical" evidence="6">
    <location>
        <begin position="12"/>
        <end position="33"/>
    </location>
</feature>
<gene>
    <name evidence="8" type="ORF">ADK75_00545</name>
</gene>
<proteinExistence type="predicted"/>
<feature type="transmembrane region" description="Helical" evidence="6">
    <location>
        <begin position="190"/>
        <end position="209"/>
    </location>
</feature>
<keyword evidence="3 6" id="KW-0812">Transmembrane</keyword>
<organism evidence="8 9">
    <name type="scientific">Streptomyces virginiae</name>
    <name type="common">Streptomyces cinnamonensis</name>
    <dbReference type="NCBI Taxonomy" id="1961"/>
    <lineage>
        <taxon>Bacteria</taxon>
        <taxon>Bacillati</taxon>
        <taxon>Actinomycetota</taxon>
        <taxon>Actinomycetes</taxon>
        <taxon>Kitasatosporales</taxon>
        <taxon>Streptomycetaceae</taxon>
        <taxon>Streptomyces</taxon>
    </lineage>
</organism>
<dbReference type="Proteomes" id="UP000037084">
    <property type="component" value="Unassembled WGS sequence"/>
</dbReference>
<dbReference type="PATRIC" id="fig|1961.12.peg.116"/>
<protein>
    <submittedName>
        <fullName evidence="8">Membrane protein</fullName>
    </submittedName>
</protein>
<feature type="transmembrane region" description="Helical" evidence="6">
    <location>
        <begin position="116"/>
        <end position="137"/>
    </location>
</feature>
<feature type="transmembrane region" description="Helical" evidence="6">
    <location>
        <begin position="85"/>
        <end position="104"/>
    </location>
</feature>
<feature type="transmembrane region" description="Helical" evidence="6">
    <location>
        <begin position="45"/>
        <end position="65"/>
    </location>
</feature>
<feature type="transmembrane region" description="Helical" evidence="6">
    <location>
        <begin position="215"/>
        <end position="232"/>
    </location>
</feature>
<accession>A0A0L8N5L2</accession>
<evidence type="ECO:0000259" key="7">
    <source>
        <dbReference type="Pfam" id="PF05231"/>
    </source>
</evidence>
<keyword evidence="5 6" id="KW-0472">Membrane</keyword>
<evidence type="ECO:0000256" key="1">
    <source>
        <dbReference type="ARBA" id="ARBA00004651"/>
    </source>
</evidence>
<keyword evidence="2" id="KW-1003">Cell membrane</keyword>
<name>A0A0L8N5L2_STRVG</name>
<keyword evidence="4 6" id="KW-1133">Transmembrane helix</keyword>